<sequence>MDDDYEKPDINLATISCHHGDNIKRVLENECSWHQTRSDGICVTDRPLQKDDSYEVTIQGTGRLLLGITSDLPCIQSIKDGQQPSVSVGNWYQIRLKEETEKMTVEYLDKKIWIYESSKERKSDHGIHIRDKKKHFIIVNALFGEMGIEIIPKDVKKSKSKVKRMKWWNTCGLNVLIQDSSTWFKLRYFNPLGFCALEQPIKTGRGFSVRVLETFGSWHYLYLGLSNKSPQAVQLNDWRIFYNNQHVEGKTPWPKHVVPFLKLKCPKQLMYFVWKGGNSIFYQEGNGEAQEVNFEGLDTLRPIYVFLEPFREHIQVDSRNILLEVSNCMQTLDSPIESDPDQTCMKEVTESSVSNIYDSVSDGPPAFRYGATAYLEERSDPQEISFDSFQLSSDQQNNRDSSYHGTTACGFQLSSDPQHNRDSGHHWSSDPQKPSPCGYQLSSDPQHNRAWGHHWSSDPQKPSACGFQLSSDPQHNRAWGHHWSSDPQKNKAGALQHDPEPEHRKIDFLRQNRQPQENTSSLSSQPTYSERFRDKSLPNTENNRPLATPPTHIASSKSLDPENNLECRPLPQRDDQNVCSPSSISIANENASLSKKNVLLEMLKENKKASIDIPNNDLSNEKQNKCVRSEAEIPVVKHGGQDSKNKSQSPGVAGTNSTSSPRNKIPAIPEDKVENHPQQNPNHISKENYEMKNFVRSATMPTFPNKSSHCCIHYMRAQSEHLSCTHQSNTSDHRDLRQPQSRTIQVQTDDEFSEGDTKTVRSDSTPTQTISSDQEEQNWKNCLQENYTFFIDRVESVTLADKLFEKKCLSDTEYENILKESARNSQCREIIKILKRKPHLKYDILHCLDLTEQRHIADRLRKHLSQ</sequence>
<dbReference type="InterPro" id="IPR011029">
    <property type="entry name" value="DEATH-like_dom_sf"/>
</dbReference>
<evidence type="ECO:0000259" key="2">
    <source>
        <dbReference type="PROSITE" id="PS50209"/>
    </source>
</evidence>
<reference evidence="3 4" key="1">
    <citation type="journal article" date="2013" name="Nature">
        <title>Insights into bilaterian evolution from three spiralian genomes.</title>
        <authorList>
            <person name="Simakov O."/>
            <person name="Marletaz F."/>
            <person name="Cho S.J."/>
            <person name="Edsinger-Gonzales E."/>
            <person name="Havlak P."/>
            <person name="Hellsten U."/>
            <person name="Kuo D.H."/>
            <person name="Larsson T."/>
            <person name="Lv J."/>
            <person name="Arendt D."/>
            <person name="Savage R."/>
            <person name="Osoegawa K."/>
            <person name="de Jong P."/>
            <person name="Grimwood J."/>
            <person name="Chapman J.A."/>
            <person name="Shapiro H."/>
            <person name="Aerts A."/>
            <person name="Otillar R.P."/>
            <person name="Terry A.Y."/>
            <person name="Boore J.L."/>
            <person name="Grigoriev I.V."/>
            <person name="Lindberg D.R."/>
            <person name="Seaver E.C."/>
            <person name="Weisblat D.A."/>
            <person name="Putnam N.H."/>
            <person name="Rokhsar D.S."/>
        </authorList>
    </citation>
    <scope>NUCLEOTIDE SEQUENCE [LARGE SCALE GENOMIC DNA]</scope>
</reference>
<feature type="region of interest" description="Disordered" evidence="1">
    <location>
        <begin position="633"/>
        <end position="686"/>
    </location>
</feature>
<organism evidence="3 4">
    <name type="scientific">Lottia gigantea</name>
    <name type="common">Giant owl limpet</name>
    <dbReference type="NCBI Taxonomy" id="225164"/>
    <lineage>
        <taxon>Eukaryota</taxon>
        <taxon>Metazoa</taxon>
        <taxon>Spiralia</taxon>
        <taxon>Lophotrochozoa</taxon>
        <taxon>Mollusca</taxon>
        <taxon>Gastropoda</taxon>
        <taxon>Patellogastropoda</taxon>
        <taxon>Lottioidea</taxon>
        <taxon>Lottiidae</taxon>
        <taxon>Lottia</taxon>
    </lineage>
</organism>
<protein>
    <recommendedName>
        <fullName evidence="2">CARD domain-containing protein</fullName>
    </recommendedName>
</protein>
<feature type="compositionally biased region" description="Basic and acidic residues" evidence="1">
    <location>
        <begin position="418"/>
        <end position="428"/>
    </location>
</feature>
<keyword evidence="4" id="KW-1185">Reference proteome</keyword>
<feature type="domain" description="CARD" evidence="2">
    <location>
        <begin position="775"/>
        <end position="837"/>
    </location>
</feature>
<dbReference type="InterPro" id="IPR001315">
    <property type="entry name" value="CARD"/>
</dbReference>
<dbReference type="GeneID" id="20241807"/>
<name>V4B799_LOTGI</name>
<dbReference type="AlphaFoldDB" id="V4B799"/>
<dbReference type="Proteomes" id="UP000030746">
    <property type="component" value="Unassembled WGS sequence"/>
</dbReference>
<dbReference type="RefSeq" id="XP_009045959.1">
    <property type="nucleotide sequence ID" value="XM_009047711.1"/>
</dbReference>
<dbReference type="GO" id="GO:0042981">
    <property type="term" value="P:regulation of apoptotic process"/>
    <property type="evidence" value="ECO:0007669"/>
    <property type="project" value="InterPro"/>
</dbReference>
<dbReference type="Pfam" id="PF00619">
    <property type="entry name" value="CARD"/>
    <property type="match status" value="1"/>
</dbReference>
<dbReference type="CTD" id="20241807"/>
<dbReference type="Gene3D" id="1.10.533.10">
    <property type="entry name" value="Death Domain, Fas"/>
    <property type="match status" value="1"/>
</dbReference>
<feature type="region of interest" description="Disordered" evidence="1">
    <location>
        <begin position="749"/>
        <end position="770"/>
    </location>
</feature>
<dbReference type="HOGENOM" id="CLU_331021_0_0_1"/>
<feature type="compositionally biased region" description="Basic and acidic residues" evidence="1">
    <location>
        <begin position="497"/>
        <end position="510"/>
    </location>
</feature>
<evidence type="ECO:0000256" key="1">
    <source>
        <dbReference type="SAM" id="MobiDB-lite"/>
    </source>
</evidence>
<feature type="compositionally biased region" description="Polar residues" evidence="1">
    <location>
        <begin position="511"/>
        <end position="528"/>
    </location>
</feature>
<feature type="region of interest" description="Disordered" evidence="1">
    <location>
        <begin position="391"/>
        <end position="583"/>
    </location>
</feature>
<evidence type="ECO:0000313" key="4">
    <source>
        <dbReference type="Proteomes" id="UP000030746"/>
    </source>
</evidence>
<gene>
    <name evidence="3" type="ORF">LOTGIDRAFT_171525</name>
</gene>
<dbReference type="PROSITE" id="PS50209">
    <property type="entry name" value="CARD"/>
    <property type="match status" value="1"/>
</dbReference>
<proteinExistence type="predicted"/>
<accession>V4B799</accession>
<feature type="compositionally biased region" description="Polar residues" evidence="1">
    <location>
        <begin position="646"/>
        <end position="662"/>
    </location>
</feature>
<dbReference type="SUPFAM" id="SSF47986">
    <property type="entry name" value="DEATH domain"/>
    <property type="match status" value="1"/>
</dbReference>
<dbReference type="CDD" id="cd01671">
    <property type="entry name" value="CARD"/>
    <property type="match status" value="1"/>
</dbReference>
<dbReference type="KEGG" id="lgi:LOTGIDRAFT_171525"/>
<dbReference type="OrthoDB" id="6087778at2759"/>
<evidence type="ECO:0000313" key="3">
    <source>
        <dbReference type="EMBL" id="ESP03426.1"/>
    </source>
</evidence>
<dbReference type="EMBL" id="KB200027">
    <property type="protein sequence ID" value="ESP03426.1"/>
    <property type="molecule type" value="Genomic_DNA"/>
</dbReference>